<feature type="region of interest" description="Disordered" evidence="1">
    <location>
        <begin position="1"/>
        <end position="20"/>
    </location>
</feature>
<protein>
    <submittedName>
        <fullName evidence="2">Uncharacterized protein</fullName>
    </submittedName>
</protein>
<reference evidence="2 3" key="1">
    <citation type="submission" date="2019-05" db="EMBL/GenBank/DDBJ databases">
        <title>Another draft genome of Portunus trituberculatus and its Hox gene families provides insights of decapod evolution.</title>
        <authorList>
            <person name="Jeong J.-H."/>
            <person name="Song I."/>
            <person name="Kim S."/>
            <person name="Choi T."/>
            <person name="Kim D."/>
            <person name="Ryu S."/>
            <person name="Kim W."/>
        </authorList>
    </citation>
    <scope>NUCLEOTIDE SEQUENCE [LARGE SCALE GENOMIC DNA]</scope>
    <source>
        <tissue evidence="2">Muscle</tissue>
    </source>
</reference>
<evidence type="ECO:0000256" key="1">
    <source>
        <dbReference type="SAM" id="MobiDB-lite"/>
    </source>
</evidence>
<evidence type="ECO:0000313" key="3">
    <source>
        <dbReference type="Proteomes" id="UP000324222"/>
    </source>
</evidence>
<sequence length="100" mass="10420">MSGAGAGEREARSSRRPSPLRATVPVQVWTTGVCRASGAPPHAPSVFIISVLVLNASVVHTLSTPQATCASGELSTLKSTKGFAKIDFLVGYEGMKFLFG</sequence>
<comment type="caution">
    <text evidence="2">The sequence shown here is derived from an EMBL/GenBank/DDBJ whole genome shotgun (WGS) entry which is preliminary data.</text>
</comment>
<dbReference type="EMBL" id="VSRR010000767">
    <property type="protein sequence ID" value="MPC19412.1"/>
    <property type="molecule type" value="Genomic_DNA"/>
</dbReference>
<name>A0A5B7DDB9_PORTR</name>
<evidence type="ECO:0000313" key="2">
    <source>
        <dbReference type="EMBL" id="MPC19412.1"/>
    </source>
</evidence>
<dbReference type="AlphaFoldDB" id="A0A5B7DDB9"/>
<keyword evidence="3" id="KW-1185">Reference proteome</keyword>
<proteinExistence type="predicted"/>
<organism evidence="2 3">
    <name type="scientific">Portunus trituberculatus</name>
    <name type="common">Swimming crab</name>
    <name type="synonym">Neptunus trituberculatus</name>
    <dbReference type="NCBI Taxonomy" id="210409"/>
    <lineage>
        <taxon>Eukaryota</taxon>
        <taxon>Metazoa</taxon>
        <taxon>Ecdysozoa</taxon>
        <taxon>Arthropoda</taxon>
        <taxon>Crustacea</taxon>
        <taxon>Multicrustacea</taxon>
        <taxon>Malacostraca</taxon>
        <taxon>Eumalacostraca</taxon>
        <taxon>Eucarida</taxon>
        <taxon>Decapoda</taxon>
        <taxon>Pleocyemata</taxon>
        <taxon>Brachyura</taxon>
        <taxon>Eubrachyura</taxon>
        <taxon>Portunoidea</taxon>
        <taxon>Portunidae</taxon>
        <taxon>Portuninae</taxon>
        <taxon>Portunus</taxon>
    </lineage>
</organism>
<dbReference type="Proteomes" id="UP000324222">
    <property type="component" value="Unassembled WGS sequence"/>
</dbReference>
<gene>
    <name evidence="2" type="ORF">E2C01_012327</name>
</gene>
<accession>A0A5B7DDB9</accession>